<reference evidence="1 2" key="1">
    <citation type="submission" date="2019-05" db="EMBL/GenBank/DDBJ databases">
        <authorList>
            <consortium name="Pathogen Informatics"/>
        </authorList>
    </citation>
    <scope>NUCLEOTIDE SEQUENCE [LARGE SCALE GENOMIC DNA]</scope>
    <source>
        <strain evidence="1 2">NCTC13032</strain>
    </source>
</reference>
<keyword evidence="1" id="KW-0547">Nucleotide-binding</keyword>
<dbReference type="AlphaFoldDB" id="A0A4U9HRN6"/>
<accession>A0A4U9HRN6</accession>
<dbReference type="Proteomes" id="UP000310719">
    <property type="component" value="Chromosome"/>
</dbReference>
<sequence>MGFARKVANRVIFMDEGKIVEDSAKEEFFCQPTVRSRERFPRQNSALIFPVRNRRIAHCFTLFISFSRMHISSALALSQNNTEKWRILWHCPLSSIAIRVMMTR</sequence>
<name>A0A4U9HRN6_9ENTR</name>
<dbReference type="EMBL" id="LR590464">
    <property type="protein sequence ID" value="VTP65149.1"/>
    <property type="molecule type" value="Genomic_DNA"/>
</dbReference>
<keyword evidence="1" id="KW-0067">ATP-binding</keyword>
<evidence type="ECO:0000313" key="2">
    <source>
        <dbReference type="Proteomes" id="UP000310719"/>
    </source>
</evidence>
<organism evidence="1 2">
    <name type="scientific">Leclercia adecarboxylata</name>
    <dbReference type="NCBI Taxonomy" id="83655"/>
    <lineage>
        <taxon>Bacteria</taxon>
        <taxon>Pseudomonadati</taxon>
        <taxon>Pseudomonadota</taxon>
        <taxon>Gammaproteobacteria</taxon>
        <taxon>Enterobacterales</taxon>
        <taxon>Enterobacteriaceae</taxon>
        <taxon>Leclercia</taxon>
    </lineage>
</organism>
<evidence type="ECO:0000313" key="1">
    <source>
        <dbReference type="EMBL" id="VTP65149.1"/>
    </source>
</evidence>
<gene>
    <name evidence="1" type="primary">artM_2</name>
    <name evidence="1" type="ORF">NCTC13032_01867</name>
</gene>
<dbReference type="GO" id="GO:0005524">
    <property type="term" value="F:ATP binding"/>
    <property type="evidence" value="ECO:0007669"/>
    <property type="project" value="UniProtKB-KW"/>
</dbReference>
<protein>
    <submittedName>
        <fullName evidence="1">Arginine transport ATP-binding protein ArtM</fullName>
    </submittedName>
</protein>
<proteinExistence type="predicted"/>